<comment type="caution">
    <text evidence="2">The sequence shown here is derived from an EMBL/GenBank/DDBJ whole genome shotgun (WGS) entry which is preliminary data.</text>
</comment>
<dbReference type="AlphaFoldDB" id="A0A1Y2FTX6"/>
<reference evidence="2 3" key="1">
    <citation type="submission" date="2016-07" db="EMBL/GenBank/DDBJ databases">
        <title>Pervasive Adenine N6-methylation of Active Genes in Fungi.</title>
        <authorList>
            <consortium name="DOE Joint Genome Institute"/>
            <person name="Mondo S.J."/>
            <person name="Dannebaum R.O."/>
            <person name="Kuo R.C."/>
            <person name="Labutti K."/>
            <person name="Haridas S."/>
            <person name="Kuo A."/>
            <person name="Salamov A."/>
            <person name="Ahrendt S.R."/>
            <person name="Lipzen A."/>
            <person name="Sullivan W."/>
            <person name="Andreopoulos W.B."/>
            <person name="Clum A."/>
            <person name="Lindquist E."/>
            <person name="Daum C."/>
            <person name="Ramamoorthy G.K."/>
            <person name="Gryganskyi A."/>
            <person name="Culley D."/>
            <person name="Magnuson J.K."/>
            <person name="James T.Y."/>
            <person name="O'Malley M.A."/>
            <person name="Stajich J.E."/>
            <person name="Spatafora J.W."/>
            <person name="Visel A."/>
            <person name="Grigoriev I.V."/>
        </authorList>
    </citation>
    <scope>NUCLEOTIDE SEQUENCE [LARGE SCALE GENOMIC DNA]</scope>
    <source>
        <strain evidence="2 3">62-1032</strain>
    </source>
</reference>
<dbReference type="OrthoDB" id="5598844at2759"/>
<feature type="compositionally biased region" description="Low complexity" evidence="1">
    <location>
        <begin position="265"/>
        <end position="283"/>
    </location>
</feature>
<proteinExistence type="predicted"/>
<feature type="region of interest" description="Disordered" evidence="1">
    <location>
        <begin position="394"/>
        <end position="423"/>
    </location>
</feature>
<dbReference type="EMBL" id="MCGR01000013">
    <property type="protein sequence ID" value="ORY87470.1"/>
    <property type="molecule type" value="Genomic_DNA"/>
</dbReference>
<dbReference type="InParanoid" id="A0A1Y2FTX6"/>
<accession>A0A1Y2FTX6</accession>
<protein>
    <submittedName>
        <fullName evidence="2">Chromatin remodelling complex Rsc7/Swp82 subunit-domain-containing protein</fullName>
    </submittedName>
</protein>
<dbReference type="Proteomes" id="UP000193467">
    <property type="component" value="Unassembled WGS sequence"/>
</dbReference>
<feature type="region of interest" description="Disordered" evidence="1">
    <location>
        <begin position="264"/>
        <end position="301"/>
    </location>
</feature>
<evidence type="ECO:0000256" key="1">
    <source>
        <dbReference type="SAM" id="MobiDB-lite"/>
    </source>
</evidence>
<name>A0A1Y2FTX6_9BASI</name>
<feature type="region of interest" description="Disordered" evidence="1">
    <location>
        <begin position="1"/>
        <end position="61"/>
    </location>
</feature>
<dbReference type="STRING" id="106004.A0A1Y2FTX6"/>
<evidence type="ECO:0000313" key="3">
    <source>
        <dbReference type="Proteomes" id="UP000193467"/>
    </source>
</evidence>
<dbReference type="InterPro" id="IPR013933">
    <property type="entry name" value="CRC_Rsc7/Swp82"/>
</dbReference>
<keyword evidence="3" id="KW-1185">Reference proteome</keyword>
<dbReference type="Pfam" id="PF08624">
    <property type="entry name" value="CRC_subunit"/>
    <property type="match status" value="1"/>
</dbReference>
<organism evidence="2 3">
    <name type="scientific">Leucosporidium creatinivorum</name>
    <dbReference type="NCBI Taxonomy" id="106004"/>
    <lineage>
        <taxon>Eukaryota</taxon>
        <taxon>Fungi</taxon>
        <taxon>Dikarya</taxon>
        <taxon>Basidiomycota</taxon>
        <taxon>Pucciniomycotina</taxon>
        <taxon>Microbotryomycetes</taxon>
        <taxon>Leucosporidiales</taxon>
        <taxon>Leucosporidium</taxon>
    </lineage>
</organism>
<evidence type="ECO:0000313" key="2">
    <source>
        <dbReference type="EMBL" id="ORY87470.1"/>
    </source>
</evidence>
<gene>
    <name evidence="2" type="ORF">BCR35DRAFT_302238</name>
</gene>
<sequence length="608" mass="65110">MEPYGSYSEAPTPSGSAGMMGMSEAASRGVSTDPEAGPSTLYGAGGFDAPTPGAASATDNDEPQELDFLHMDPINSGAVTPAVVEAAPAKRNKAYNFKKETKTIKGQVYTIVGDELILEDDPRGEAKVDPDGNLLGGRQYKLHTFTSPMRANPNKLYMLSIDAARAAGFRDSLYFFRRNPLIHKLSCTQAEKDRLIDLGKLSGNLKSRAVTMVSARNCYKVMGAAFVLNGKYVFDDYYEDKALAAGHQPGEPAWIETYDPEKDTGTLATAKGPAPPGATSSGLNQLLGHSGKPRPIQPDLRAGAQRDDFSSTVGGGMHAIFGGVGQVPFGKAWDPSAKKAKPAAHLTAENWMLEYAKNVRESNAQLGVVRKLNVGQVQIGVGIVEREEDMWIEVEEDDDEQPEPTPAPPMEEDRKPSVGPGMEMMDASGGLSALDGLASAAALFDRGSQPPQGSPALNPLLAAAYAAPSPTPAPLDYASPALSRAGSIAPLVPPPPRKRKLVKVYNPIRGIYDPETNVPHVYGSTQPTQCKIERVDLAPRIFDEGLEGENGFEIDEEERRKRRRLEEAAGRVGVASLMYVVDRSAAEPPREGLIPGMWDFKAGPGQLV</sequence>